<dbReference type="PIRSF" id="PIRSF005572">
    <property type="entry name" value="NifS"/>
    <property type="match status" value="1"/>
</dbReference>
<evidence type="ECO:0000256" key="3">
    <source>
        <dbReference type="ARBA" id="ARBA00010447"/>
    </source>
</evidence>
<dbReference type="PANTHER" id="PTHR43586:SF8">
    <property type="entry name" value="CYSTEINE DESULFURASE 1, CHLOROPLASTIC"/>
    <property type="match status" value="1"/>
</dbReference>
<dbReference type="GO" id="GO:0016829">
    <property type="term" value="F:lyase activity"/>
    <property type="evidence" value="ECO:0007669"/>
    <property type="project" value="UniProtKB-KW"/>
</dbReference>
<evidence type="ECO:0000256" key="4">
    <source>
        <dbReference type="ARBA" id="ARBA00022679"/>
    </source>
</evidence>
<keyword evidence="10" id="KW-0456">Lyase</keyword>
<comment type="caution">
    <text evidence="10">The sequence shown here is derived from an EMBL/GenBank/DDBJ whole genome shotgun (WGS) entry which is preliminary data.</text>
</comment>
<evidence type="ECO:0000256" key="7">
    <source>
        <dbReference type="RuleBase" id="RU004504"/>
    </source>
</evidence>
<evidence type="ECO:0000256" key="2">
    <source>
        <dbReference type="ARBA" id="ARBA00002824"/>
    </source>
</evidence>
<comment type="function">
    <text evidence="2 8">Catalyzes the removal of elemental sulfur and selenium atoms from L-cysteine, L-cystine, L-selenocysteine, and L-selenocystine to produce L-alanine.</text>
</comment>
<comment type="similarity">
    <text evidence="3 8">Belongs to the class-V pyridoxal-phosphate-dependent aminotransferase family. Csd subfamily.</text>
</comment>
<evidence type="ECO:0000256" key="1">
    <source>
        <dbReference type="ARBA" id="ARBA00001933"/>
    </source>
</evidence>
<keyword evidence="5 8" id="KW-0663">Pyridoxal phosphate</keyword>
<dbReference type="RefSeq" id="WP_117317371.1">
    <property type="nucleotide sequence ID" value="NZ_QQSW01000008.1"/>
</dbReference>
<dbReference type="AlphaFoldDB" id="A0A4R2L011"/>
<proteinExistence type="inferred from homology"/>
<dbReference type="CDD" id="cd06453">
    <property type="entry name" value="SufS_like"/>
    <property type="match status" value="1"/>
</dbReference>
<dbReference type="InterPro" id="IPR015422">
    <property type="entry name" value="PyrdxlP-dep_Trfase_small"/>
</dbReference>
<dbReference type="GO" id="GO:0006534">
    <property type="term" value="P:cysteine metabolic process"/>
    <property type="evidence" value="ECO:0007669"/>
    <property type="project" value="UniProtKB-UniRule"/>
</dbReference>
<protein>
    <recommendedName>
        <fullName evidence="8">Cysteine desulfurase</fullName>
        <ecNumber evidence="8">2.8.1.7</ecNumber>
    </recommendedName>
</protein>
<evidence type="ECO:0000256" key="6">
    <source>
        <dbReference type="ARBA" id="ARBA00050776"/>
    </source>
</evidence>
<evidence type="ECO:0000259" key="9">
    <source>
        <dbReference type="Pfam" id="PF00266"/>
    </source>
</evidence>
<dbReference type="InterPro" id="IPR000192">
    <property type="entry name" value="Aminotrans_V_dom"/>
</dbReference>
<dbReference type="GO" id="GO:0030170">
    <property type="term" value="F:pyridoxal phosphate binding"/>
    <property type="evidence" value="ECO:0007669"/>
    <property type="project" value="UniProtKB-UniRule"/>
</dbReference>
<dbReference type="InterPro" id="IPR010970">
    <property type="entry name" value="Cys_dSase_SufS"/>
</dbReference>
<gene>
    <name evidence="10" type="ORF">EV688_10383</name>
</gene>
<sequence length="418" mass="45033">MTSAQAQTQAVTPDFNAFAVRADFPILQQQVNGQPLVYLDNAATTQKPEAVIQAISDYYRTDNANVHRGVHTLSDRATHRFEQARERVAGFINSRDSREVIWTRGATEAINLVAYSWARQNLRPGDRILTPWLEHHADIVPWQMAAAACDAEVVPIPVSDAGEIDLAAFEALLDERVRLVAVNQVSNALGTINPVQQMTAMAHAAGALVLVDGAQAVGHFAVDVQALGCDFYTFSGHKLFGPTGIGVLWGREALLEAMPPFLGGGEMIETVSFSGTTYNQLPFKFEAGTPHIAGAVGLAAAIDYLDGIDRVAAAAHEDRLLAMALAQADAIDGLQRVGRPAHNAGIFSFVMQGSHPSDIGMLLDQQGIAVRTGHHCTQPLMERMGVPGTVRASFSMYNTEEDVERLFAGIHKAQALFG</sequence>
<dbReference type="Gene3D" id="3.90.1150.10">
    <property type="entry name" value="Aspartate Aminotransferase, domain 1"/>
    <property type="match status" value="1"/>
</dbReference>
<dbReference type="OrthoDB" id="9808002at2"/>
<evidence type="ECO:0000256" key="8">
    <source>
        <dbReference type="RuleBase" id="RU004506"/>
    </source>
</evidence>
<keyword evidence="11" id="KW-1185">Reference proteome</keyword>
<evidence type="ECO:0000256" key="5">
    <source>
        <dbReference type="ARBA" id="ARBA00022898"/>
    </source>
</evidence>
<dbReference type="EC" id="2.8.1.7" evidence="8"/>
<feature type="domain" description="Aminotransferase class V" evidence="9">
    <location>
        <begin position="37"/>
        <end position="406"/>
    </location>
</feature>
<dbReference type="Gene3D" id="3.40.640.10">
    <property type="entry name" value="Type I PLP-dependent aspartate aminotransferase-like (Major domain)"/>
    <property type="match status" value="1"/>
</dbReference>
<dbReference type="SUPFAM" id="SSF53383">
    <property type="entry name" value="PLP-dependent transferases"/>
    <property type="match status" value="1"/>
</dbReference>
<dbReference type="Pfam" id="PF00266">
    <property type="entry name" value="Aminotran_5"/>
    <property type="match status" value="1"/>
</dbReference>
<dbReference type="PROSITE" id="PS00595">
    <property type="entry name" value="AA_TRANSFER_CLASS_5"/>
    <property type="match status" value="1"/>
</dbReference>
<dbReference type="InterPro" id="IPR015424">
    <property type="entry name" value="PyrdxlP-dep_Trfase"/>
</dbReference>
<dbReference type="PANTHER" id="PTHR43586">
    <property type="entry name" value="CYSTEINE DESULFURASE"/>
    <property type="match status" value="1"/>
</dbReference>
<evidence type="ECO:0000313" key="10">
    <source>
        <dbReference type="EMBL" id="TCO77069.1"/>
    </source>
</evidence>
<evidence type="ECO:0000313" key="11">
    <source>
        <dbReference type="Proteomes" id="UP000294980"/>
    </source>
</evidence>
<name>A0A4R2L011_9GAMM</name>
<dbReference type="NCBIfam" id="TIGR01979">
    <property type="entry name" value="sufS"/>
    <property type="match status" value="1"/>
</dbReference>
<reference evidence="10 11" key="1">
    <citation type="submission" date="2019-03" db="EMBL/GenBank/DDBJ databases">
        <title>Genomic Encyclopedia of Type Strains, Phase IV (KMG-IV): sequencing the most valuable type-strain genomes for metagenomic binning, comparative biology and taxonomic classification.</title>
        <authorList>
            <person name="Goeker M."/>
        </authorList>
    </citation>
    <scope>NUCLEOTIDE SEQUENCE [LARGE SCALE GENOMIC DNA]</scope>
    <source>
        <strain evidence="10 11">DSM 23344</strain>
    </source>
</reference>
<dbReference type="GO" id="GO:0031071">
    <property type="term" value="F:cysteine desulfurase activity"/>
    <property type="evidence" value="ECO:0007669"/>
    <property type="project" value="UniProtKB-UniRule"/>
</dbReference>
<dbReference type="InterPro" id="IPR020578">
    <property type="entry name" value="Aminotrans_V_PyrdxlP_BS"/>
</dbReference>
<dbReference type="InterPro" id="IPR015421">
    <property type="entry name" value="PyrdxlP-dep_Trfase_major"/>
</dbReference>
<dbReference type="EMBL" id="SLWX01000003">
    <property type="protein sequence ID" value="TCO77069.1"/>
    <property type="molecule type" value="Genomic_DNA"/>
</dbReference>
<comment type="catalytic activity">
    <reaction evidence="6 8">
        <text>(sulfur carrier)-H + L-cysteine = (sulfur carrier)-SH + L-alanine</text>
        <dbReference type="Rhea" id="RHEA:43892"/>
        <dbReference type="Rhea" id="RHEA-COMP:14737"/>
        <dbReference type="Rhea" id="RHEA-COMP:14739"/>
        <dbReference type="ChEBI" id="CHEBI:29917"/>
        <dbReference type="ChEBI" id="CHEBI:35235"/>
        <dbReference type="ChEBI" id="CHEBI:57972"/>
        <dbReference type="ChEBI" id="CHEBI:64428"/>
        <dbReference type="EC" id="2.8.1.7"/>
    </reaction>
</comment>
<accession>A0A4R2L011</accession>
<organism evidence="10 11">
    <name type="scientific">Chromatocurvus halotolerans</name>
    <dbReference type="NCBI Taxonomy" id="1132028"/>
    <lineage>
        <taxon>Bacteria</taxon>
        <taxon>Pseudomonadati</taxon>
        <taxon>Pseudomonadota</taxon>
        <taxon>Gammaproteobacteria</taxon>
        <taxon>Cellvibrionales</taxon>
        <taxon>Halieaceae</taxon>
        <taxon>Chromatocurvus</taxon>
    </lineage>
</organism>
<dbReference type="InterPro" id="IPR016454">
    <property type="entry name" value="Cysteine_dSase"/>
</dbReference>
<comment type="cofactor">
    <cofactor evidence="1 7">
        <name>pyridoxal 5'-phosphate</name>
        <dbReference type="ChEBI" id="CHEBI:597326"/>
    </cofactor>
</comment>
<dbReference type="Proteomes" id="UP000294980">
    <property type="component" value="Unassembled WGS sequence"/>
</dbReference>
<keyword evidence="4 8" id="KW-0808">Transferase</keyword>